<dbReference type="AlphaFoldDB" id="A0A0G4HDN6"/>
<organism evidence="2">
    <name type="scientific">Chromera velia CCMP2878</name>
    <dbReference type="NCBI Taxonomy" id="1169474"/>
    <lineage>
        <taxon>Eukaryota</taxon>
        <taxon>Sar</taxon>
        <taxon>Alveolata</taxon>
        <taxon>Colpodellida</taxon>
        <taxon>Chromeraceae</taxon>
        <taxon>Chromera</taxon>
    </lineage>
</organism>
<gene>
    <name evidence="2" type="ORF">Cvel_6413</name>
</gene>
<proteinExistence type="predicted"/>
<reference evidence="2" key="1">
    <citation type="submission" date="2014-11" db="EMBL/GenBank/DDBJ databases">
        <authorList>
            <person name="Otto D Thomas"/>
            <person name="Naeem Raeece"/>
        </authorList>
    </citation>
    <scope>NUCLEOTIDE SEQUENCE</scope>
</reference>
<sequence length="193" mass="21421">MLIRSLISLAASAACVSGARQILVERPNVEAGSVEEIGLQWSGTSRLVFDVTFYAEYVINLDMVFADLIRFDSGLAITTNFNSFYRLNMFALGAEWKRESANLRFSMLDEGGFKKRELRFQLTIDPSKGSFQSTCEGTERSDTTTPFTLEELGNKVTVGDESGQVKRLKVLIYTEDDHGEASEADGQMAEVFA</sequence>
<feature type="chain" id="PRO_5005191332" evidence="1">
    <location>
        <begin position="19"/>
        <end position="193"/>
    </location>
</feature>
<name>A0A0G4HDN6_9ALVE</name>
<dbReference type="VEuPathDB" id="CryptoDB:Cvel_6413"/>
<dbReference type="PROSITE" id="PS51257">
    <property type="entry name" value="PROKAR_LIPOPROTEIN"/>
    <property type="match status" value="1"/>
</dbReference>
<evidence type="ECO:0000313" key="2">
    <source>
        <dbReference type="EMBL" id="CEM41996.1"/>
    </source>
</evidence>
<protein>
    <submittedName>
        <fullName evidence="2">Uncharacterized protein</fullName>
    </submittedName>
</protein>
<accession>A0A0G4HDN6</accession>
<keyword evidence="1" id="KW-0732">Signal</keyword>
<feature type="signal peptide" evidence="1">
    <location>
        <begin position="1"/>
        <end position="18"/>
    </location>
</feature>
<evidence type="ECO:0000256" key="1">
    <source>
        <dbReference type="SAM" id="SignalP"/>
    </source>
</evidence>
<dbReference type="EMBL" id="CDMZ01002353">
    <property type="protein sequence ID" value="CEM41996.1"/>
    <property type="molecule type" value="Genomic_DNA"/>
</dbReference>